<dbReference type="EMBL" id="CAJNOM010000004">
    <property type="protein sequence ID" value="CAF0747231.1"/>
    <property type="molecule type" value="Genomic_DNA"/>
</dbReference>
<evidence type="ECO:0000313" key="5">
    <source>
        <dbReference type="Proteomes" id="UP000663877"/>
    </source>
</evidence>
<sequence length="202" mass="23354">MDYYTRLINKHKNQLTTHELVTTTYTSIELKSRFTIPTGDQITKHDIYPLTSKIDDLNSKFTDASNIEPMEYNSTPAPCTITTFKSKLKSKFNIQTITHEPDTTSNTLYEGNLKTKKPHNIQSFDKITSDDQLNKLKSIPLLNNTTELKTEIKCTRNNKKSNNINSMTYKTINLNKNIDALTSQQHRYNLRKIGKRMLIANY</sequence>
<comment type="caution">
    <text evidence="2">The sequence shown here is derived from an EMBL/GenBank/DDBJ whole genome shotgun (WGS) entry which is preliminary data.</text>
</comment>
<dbReference type="EMBL" id="CAJNOM010000001">
    <property type="protein sequence ID" value="CAF0729798.1"/>
    <property type="molecule type" value="Genomic_DNA"/>
</dbReference>
<evidence type="ECO:0000313" key="2">
    <source>
        <dbReference type="EMBL" id="CAF0737491.1"/>
    </source>
</evidence>
<evidence type="ECO:0000313" key="1">
    <source>
        <dbReference type="EMBL" id="CAF0729798.1"/>
    </source>
</evidence>
<protein>
    <submittedName>
        <fullName evidence="2">Uncharacterized protein</fullName>
    </submittedName>
</protein>
<dbReference type="Proteomes" id="UP000663877">
    <property type="component" value="Unassembled WGS sequence"/>
</dbReference>
<dbReference type="Proteomes" id="UP000663832">
    <property type="component" value="Unassembled WGS sequence"/>
</dbReference>
<dbReference type="EMBL" id="CAJNOI010000004">
    <property type="protein sequence ID" value="CAF0737491.1"/>
    <property type="molecule type" value="Genomic_DNA"/>
</dbReference>
<evidence type="ECO:0000313" key="4">
    <source>
        <dbReference type="Proteomes" id="UP000663832"/>
    </source>
</evidence>
<keyword evidence="4" id="KW-1185">Reference proteome</keyword>
<name>A0A813NEG2_9BILA</name>
<organism evidence="2 5">
    <name type="scientific">Adineta steineri</name>
    <dbReference type="NCBI Taxonomy" id="433720"/>
    <lineage>
        <taxon>Eukaryota</taxon>
        <taxon>Metazoa</taxon>
        <taxon>Spiralia</taxon>
        <taxon>Gnathifera</taxon>
        <taxon>Rotifera</taxon>
        <taxon>Eurotatoria</taxon>
        <taxon>Bdelloidea</taxon>
        <taxon>Adinetida</taxon>
        <taxon>Adinetidae</taxon>
        <taxon>Adineta</taxon>
    </lineage>
</organism>
<reference evidence="2" key="1">
    <citation type="submission" date="2021-02" db="EMBL/GenBank/DDBJ databases">
        <authorList>
            <person name="Nowell W R."/>
        </authorList>
    </citation>
    <scope>NUCLEOTIDE SEQUENCE</scope>
</reference>
<dbReference type="AlphaFoldDB" id="A0A813NEG2"/>
<evidence type="ECO:0000313" key="3">
    <source>
        <dbReference type="EMBL" id="CAF0747231.1"/>
    </source>
</evidence>
<gene>
    <name evidence="2" type="ORF">BJG266_LOCUS1620</name>
    <name evidence="3" type="ORF">QVE165_LOCUS1269</name>
    <name evidence="1" type="ORF">QVE165_LOCUS162</name>
</gene>
<accession>A0A813NEG2</accession>
<proteinExistence type="predicted"/>